<dbReference type="CDD" id="cd00075">
    <property type="entry name" value="HATPase"/>
    <property type="match status" value="1"/>
</dbReference>
<dbReference type="InterPro" id="IPR003661">
    <property type="entry name" value="HisK_dim/P_dom"/>
</dbReference>
<dbReference type="PROSITE" id="PS50109">
    <property type="entry name" value="HIS_KIN"/>
    <property type="match status" value="1"/>
</dbReference>
<protein>
    <recommendedName>
        <fullName evidence="2">histidine kinase</fullName>
        <ecNumber evidence="2">2.7.13.3</ecNumber>
    </recommendedName>
</protein>
<dbReference type="InterPro" id="IPR004358">
    <property type="entry name" value="Sig_transdc_His_kin-like_C"/>
</dbReference>
<dbReference type="RefSeq" id="WP_350412049.1">
    <property type="nucleotide sequence ID" value="NZ_JBEOKT010000006.1"/>
</dbReference>
<dbReference type="Gene3D" id="3.30.565.10">
    <property type="entry name" value="Histidine kinase-like ATPase, C-terminal domain"/>
    <property type="match status" value="2"/>
</dbReference>
<dbReference type="InterPro" id="IPR036890">
    <property type="entry name" value="HATPase_C_sf"/>
</dbReference>
<dbReference type="InterPro" id="IPR050736">
    <property type="entry name" value="Sensor_HK_Regulatory"/>
</dbReference>
<sequence>MLRSLLKININNELDVVLAYKRAKQLSERLGITIGNQTKFATAVSEICRNVVEHVGNGNIQFSIIEEQNVKYIEAIVADRGRGLGNIDYFLNREPNALNTKGTGLANSRKLVDYFNIESEFEKGTRITLRQRLPHNAPTVTKALAEEWMLEFDVDSVSPYAEIKRQNMQLLEVMDQLRERNEVAEQQLLEIRRLNNKLQQTNLDIQQLLQEREEQNARLQDINEDLDTFAHTVSHDLRAPLQNINGLSRALEDCLNTDRVKEAKGLFPMLNQQTARMDQFIMSILAYSLAGRKNITKTETELHALLAGVIGLLNLPDHIKISLPEKPLILLTESILLHQVFSNLIGNAIKHHDLNQNASIEVTYRLQDDWIYFSLQDNGPGIPPESQGDIFNAYQTININSSGNSTGLGLSIVKKIVTGKGGKIWVESEGRGSRFMFTWPASEIIQL</sequence>
<keyword evidence="10" id="KW-1185">Reference proteome</keyword>
<dbReference type="InterPro" id="IPR005467">
    <property type="entry name" value="His_kinase_dom"/>
</dbReference>
<comment type="catalytic activity">
    <reaction evidence="1">
        <text>ATP + protein L-histidine = ADP + protein N-phospho-L-histidine.</text>
        <dbReference type="EC" id="2.7.13.3"/>
    </reaction>
</comment>
<feature type="coiled-coil region" evidence="7">
    <location>
        <begin position="160"/>
        <end position="225"/>
    </location>
</feature>
<dbReference type="InterPro" id="IPR036097">
    <property type="entry name" value="HisK_dim/P_sf"/>
</dbReference>
<gene>
    <name evidence="9" type="ORF">ABS362_08780</name>
</gene>
<dbReference type="Proteomes" id="UP001476807">
    <property type="component" value="Unassembled WGS sequence"/>
</dbReference>
<dbReference type="Pfam" id="PF02518">
    <property type="entry name" value="HATPase_c"/>
    <property type="match status" value="1"/>
</dbReference>
<evidence type="ECO:0000256" key="6">
    <source>
        <dbReference type="ARBA" id="ARBA00023012"/>
    </source>
</evidence>
<dbReference type="EMBL" id="JBEOKT010000006">
    <property type="protein sequence ID" value="MER2997640.1"/>
    <property type="molecule type" value="Genomic_DNA"/>
</dbReference>
<dbReference type="SUPFAM" id="SSF47384">
    <property type="entry name" value="Homodimeric domain of signal transducing histidine kinase"/>
    <property type="match status" value="1"/>
</dbReference>
<accession>A0ABV1RTD0</accession>
<keyword evidence="5 9" id="KW-0418">Kinase</keyword>
<reference evidence="9 10" key="1">
    <citation type="submission" date="2024-06" db="EMBL/GenBank/DDBJ databases">
        <title>Pontibacter populi HYL7-15.</title>
        <authorList>
            <person name="Kim M.K."/>
        </authorList>
    </citation>
    <scope>NUCLEOTIDE SEQUENCE [LARGE SCALE GENOMIC DNA]</scope>
    <source>
        <strain evidence="9 10">HYL7-15</strain>
    </source>
</reference>
<dbReference type="PANTHER" id="PTHR43711">
    <property type="entry name" value="TWO-COMPONENT HISTIDINE KINASE"/>
    <property type="match status" value="1"/>
</dbReference>
<dbReference type="CDD" id="cd00082">
    <property type="entry name" value="HisKA"/>
    <property type="match status" value="1"/>
</dbReference>
<keyword evidence="3" id="KW-0597">Phosphoprotein</keyword>
<evidence type="ECO:0000256" key="7">
    <source>
        <dbReference type="SAM" id="Coils"/>
    </source>
</evidence>
<evidence type="ECO:0000256" key="4">
    <source>
        <dbReference type="ARBA" id="ARBA00022679"/>
    </source>
</evidence>
<evidence type="ECO:0000256" key="1">
    <source>
        <dbReference type="ARBA" id="ARBA00000085"/>
    </source>
</evidence>
<dbReference type="Pfam" id="PF13581">
    <property type="entry name" value="HATPase_c_2"/>
    <property type="match status" value="1"/>
</dbReference>
<dbReference type="InterPro" id="IPR003594">
    <property type="entry name" value="HATPase_dom"/>
</dbReference>
<dbReference type="SMART" id="SM00387">
    <property type="entry name" value="HATPase_c"/>
    <property type="match status" value="2"/>
</dbReference>
<dbReference type="GO" id="GO:0016301">
    <property type="term" value="F:kinase activity"/>
    <property type="evidence" value="ECO:0007669"/>
    <property type="project" value="UniProtKB-KW"/>
</dbReference>
<dbReference type="SMART" id="SM00388">
    <property type="entry name" value="HisKA"/>
    <property type="match status" value="1"/>
</dbReference>
<evidence type="ECO:0000259" key="8">
    <source>
        <dbReference type="PROSITE" id="PS50109"/>
    </source>
</evidence>
<name>A0ABV1RTD0_9BACT</name>
<dbReference type="PRINTS" id="PR00344">
    <property type="entry name" value="BCTRLSENSOR"/>
</dbReference>
<feature type="domain" description="Histidine kinase" evidence="8">
    <location>
        <begin position="232"/>
        <end position="443"/>
    </location>
</feature>
<proteinExistence type="predicted"/>
<dbReference type="PANTHER" id="PTHR43711:SF31">
    <property type="entry name" value="HISTIDINE KINASE"/>
    <property type="match status" value="1"/>
</dbReference>
<evidence type="ECO:0000313" key="10">
    <source>
        <dbReference type="Proteomes" id="UP001476807"/>
    </source>
</evidence>
<keyword evidence="6" id="KW-0902">Two-component regulatory system</keyword>
<dbReference type="SUPFAM" id="SSF55874">
    <property type="entry name" value="ATPase domain of HSP90 chaperone/DNA topoisomerase II/histidine kinase"/>
    <property type="match status" value="2"/>
</dbReference>
<evidence type="ECO:0000256" key="3">
    <source>
        <dbReference type="ARBA" id="ARBA00022553"/>
    </source>
</evidence>
<comment type="caution">
    <text evidence="9">The sequence shown here is derived from an EMBL/GenBank/DDBJ whole genome shotgun (WGS) entry which is preliminary data.</text>
</comment>
<keyword evidence="4" id="KW-0808">Transferase</keyword>
<organism evidence="9 10">
    <name type="scientific">Pontibacter populi</name>
    <dbReference type="NCBI Taxonomy" id="890055"/>
    <lineage>
        <taxon>Bacteria</taxon>
        <taxon>Pseudomonadati</taxon>
        <taxon>Bacteroidota</taxon>
        <taxon>Cytophagia</taxon>
        <taxon>Cytophagales</taxon>
        <taxon>Hymenobacteraceae</taxon>
        <taxon>Pontibacter</taxon>
    </lineage>
</organism>
<evidence type="ECO:0000256" key="2">
    <source>
        <dbReference type="ARBA" id="ARBA00012438"/>
    </source>
</evidence>
<keyword evidence="7" id="KW-0175">Coiled coil</keyword>
<dbReference type="Gene3D" id="1.10.287.130">
    <property type="match status" value="1"/>
</dbReference>
<evidence type="ECO:0000313" key="9">
    <source>
        <dbReference type="EMBL" id="MER2997640.1"/>
    </source>
</evidence>
<dbReference type="EC" id="2.7.13.3" evidence="2"/>
<evidence type="ECO:0000256" key="5">
    <source>
        <dbReference type="ARBA" id="ARBA00022777"/>
    </source>
</evidence>